<dbReference type="SUPFAM" id="SSF53756">
    <property type="entry name" value="UDP-Glycosyltransferase/glycogen phosphorylase"/>
    <property type="match status" value="1"/>
</dbReference>
<sequence length="76" mass="8620">MQSSGEHGVILFSLGSYVTQLPDKFVKLFQEAFAKLPQKVIWQWKGKAPPMNMPENVKTMSWLPQNDLLGTDSLQL</sequence>
<dbReference type="EMBL" id="JAIZAY010000001">
    <property type="protein sequence ID" value="KAJ8047896.1"/>
    <property type="molecule type" value="Genomic_DNA"/>
</dbReference>
<dbReference type="PANTHER" id="PTHR48043:SF145">
    <property type="entry name" value="FI06409P-RELATED"/>
    <property type="match status" value="1"/>
</dbReference>
<evidence type="ECO:0000256" key="3">
    <source>
        <dbReference type="ARBA" id="ARBA00022679"/>
    </source>
</evidence>
<comment type="caution">
    <text evidence="4">The sequence shown here is derived from an EMBL/GenBank/DDBJ whole genome shotgun (WGS) entry which is preliminary data.</text>
</comment>
<dbReference type="GO" id="GO:0008194">
    <property type="term" value="F:UDP-glycosyltransferase activity"/>
    <property type="evidence" value="ECO:0007669"/>
    <property type="project" value="InterPro"/>
</dbReference>
<dbReference type="Gene3D" id="3.40.50.2000">
    <property type="entry name" value="Glycogen Phosphorylase B"/>
    <property type="match status" value="1"/>
</dbReference>
<reference evidence="4" key="1">
    <citation type="submission" date="2021-10" db="EMBL/GenBank/DDBJ databases">
        <title>Tropical sea cucumber genome reveals ecological adaptation and Cuvierian tubules defense mechanism.</title>
        <authorList>
            <person name="Chen T."/>
        </authorList>
    </citation>
    <scope>NUCLEOTIDE SEQUENCE</scope>
    <source>
        <strain evidence="4">Nanhai2018</strain>
        <tissue evidence="4">Muscle</tissue>
    </source>
</reference>
<dbReference type="PANTHER" id="PTHR48043">
    <property type="entry name" value="EG:EG0003.4 PROTEIN-RELATED"/>
    <property type="match status" value="1"/>
</dbReference>
<keyword evidence="3" id="KW-0808">Transferase</keyword>
<evidence type="ECO:0000256" key="1">
    <source>
        <dbReference type="ARBA" id="ARBA00009995"/>
    </source>
</evidence>
<evidence type="ECO:0000256" key="2">
    <source>
        <dbReference type="ARBA" id="ARBA00022676"/>
    </source>
</evidence>
<keyword evidence="2" id="KW-0328">Glycosyltransferase</keyword>
<accession>A0A9Q1HJY7</accession>
<comment type="similarity">
    <text evidence="1">Belongs to the UDP-glycosyltransferase family.</text>
</comment>
<protein>
    <submittedName>
        <fullName evidence="4">UDP-glucuronosyltransferase 2A2</fullName>
    </submittedName>
</protein>
<name>A0A9Q1HJY7_HOLLE</name>
<dbReference type="Pfam" id="PF00201">
    <property type="entry name" value="UDPGT"/>
    <property type="match status" value="1"/>
</dbReference>
<organism evidence="4 5">
    <name type="scientific">Holothuria leucospilota</name>
    <name type="common">Black long sea cucumber</name>
    <name type="synonym">Mertensiothuria leucospilota</name>
    <dbReference type="NCBI Taxonomy" id="206669"/>
    <lineage>
        <taxon>Eukaryota</taxon>
        <taxon>Metazoa</taxon>
        <taxon>Echinodermata</taxon>
        <taxon>Eleutherozoa</taxon>
        <taxon>Echinozoa</taxon>
        <taxon>Holothuroidea</taxon>
        <taxon>Aspidochirotacea</taxon>
        <taxon>Aspidochirotida</taxon>
        <taxon>Holothuriidae</taxon>
        <taxon>Holothuria</taxon>
    </lineage>
</organism>
<evidence type="ECO:0000313" key="4">
    <source>
        <dbReference type="EMBL" id="KAJ8047896.1"/>
    </source>
</evidence>
<dbReference type="AlphaFoldDB" id="A0A9Q1HJY7"/>
<proteinExistence type="inferred from homology"/>
<dbReference type="OrthoDB" id="5835829at2759"/>
<evidence type="ECO:0000313" key="5">
    <source>
        <dbReference type="Proteomes" id="UP001152320"/>
    </source>
</evidence>
<keyword evidence="5" id="KW-1185">Reference proteome</keyword>
<dbReference type="Proteomes" id="UP001152320">
    <property type="component" value="Chromosome 1"/>
</dbReference>
<dbReference type="InterPro" id="IPR050271">
    <property type="entry name" value="UDP-glycosyltransferase"/>
</dbReference>
<dbReference type="InterPro" id="IPR002213">
    <property type="entry name" value="UDP_glucos_trans"/>
</dbReference>
<gene>
    <name evidence="4" type="ORF">HOLleu_00004</name>
</gene>